<evidence type="ECO:0000256" key="2">
    <source>
        <dbReference type="SAM" id="SignalP"/>
    </source>
</evidence>
<keyword evidence="1" id="KW-1133">Transmembrane helix</keyword>
<gene>
    <name evidence="3" type="ORF">ABXR19_06970</name>
</gene>
<evidence type="ECO:0000313" key="3">
    <source>
        <dbReference type="EMBL" id="MET7013925.1"/>
    </source>
</evidence>
<evidence type="ECO:0000256" key="1">
    <source>
        <dbReference type="SAM" id="Phobius"/>
    </source>
</evidence>
<feature type="signal peptide" evidence="2">
    <location>
        <begin position="1"/>
        <end position="18"/>
    </location>
</feature>
<feature type="chain" id="PRO_5045256877" evidence="2">
    <location>
        <begin position="19"/>
        <end position="194"/>
    </location>
</feature>
<dbReference type="PIRSF" id="PIRSF016919">
    <property type="entry name" value="HupE_UreJ"/>
    <property type="match status" value="1"/>
</dbReference>
<dbReference type="RefSeq" id="WP_354600388.1">
    <property type="nucleotide sequence ID" value="NZ_JBEWZI010000006.1"/>
</dbReference>
<keyword evidence="1" id="KW-0472">Membrane</keyword>
<feature type="transmembrane region" description="Helical" evidence="1">
    <location>
        <begin position="42"/>
        <end position="60"/>
    </location>
</feature>
<evidence type="ECO:0000313" key="4">
    <source>
        <dbReference type="Proteomes" id="UP001549691"/>
    </source>
</evidence>
<feature type="transmembrane region" description="Helical" evidence="1">
    <location>
        <begin position="175"/>
        <end position="193"/>
    </location>
</feature>
<feature type="transmembrane region" description="Helical" evidence="1">
    <location>
        <begin position="72"/>
        <end position="93"/>
    </location>
</feature>
<dbReference type="InterPro" id="IPR007038">
    <property type="entry name" value="HupE_UreJ"/>
</dbReference>
<accession>A0ABV2TJ35</accession>
<keyword evidence="1" id="KW-0812">Transmembrane</keyword>
<proteinExistence type="predicted"/>
<keyword evidence="2" id="KW-0732">Signal</keyword>
<sequence length="194" mass="19792">MKRSLLALIALFPALASAHIGADAGIHHGSAFIIGFTHPFTGLDHMAAMIMVGVWSMLAFSHSSRASLAAPAAFAGLLLIGGLLGFTGMAFGALEPMIAASLLVLGLMVALRVKLPALVGALIVGAFAVFHGIAHGTELPVDRALAALSGMLLGTLLLHVGGMALARFGLERNVWLPRITGAVVALFGLSLLAA</sequence>
<comment type="caution">
    <text evidence="3">The sequence shown here is derived from an EMBL/GenBank/DDBJ whole genome shotgun (WGS) entry which is preliminary data.</text>
</comment>
<name>A0ABV2TJ35_9RHOO</name>
<organism evidence="3 4">
    <name type="scientific">Uliginosibacterium flavum</name>
    <dbReference type="NCBI Taxonomy" id="1396831"/>
    <lineage>
        <taxon>Bacteria</taxon>
        <taxon>Pseudomonadati</taxon>
        <taxon>Pseudomonadota</taxon>
        <taxon>Betaproteobacteria</taxon>
        <taxon>Rhodocyclales</taxon>
        <taxon>Zoogloeaceae</taxon>
        <taxon>Uliginosibacterium</taxon>
    </lineage>
</organism>
<dbReference type="Pfam" id="PF04955">
    <property type="entry name" value="HupE_UreJ"/>
    <property type="match status" value="1"/>
</dbReference>
<feature type="transmembrane region" description="Helical" evidence="1">
    <location>
        <begin position="145"/>
        <end position="169"/>
    </location>
</feature>
<dbReference type="EMBL" id="JBEWZI010000006">
    <property type="protein sequence ID" value="MET7013925.1"/>
    <property type="molecule type" value="Genomic_DNA"/>
</dbReference>
<protein>
    <submittedName>
        <fullName evidence="3">HupE/UreJ family protein</fullName>
    </submittedName>
</protein>
<feature type="transmembrane region" description="Helical" evidence="1">
    <location>
        <begin position="113"/>
        <end position="133"/>
    </location>
</feature>
<reference evidence="3 4" key="1">
    <citation type="submission" date="2024-07" db="EMBL/GenBank/DDBJ databases">
        <title>Uliginosibacterium flavum JJ3220;KACC:17644.</title>
        <authorList>
            <person name="Kim M.K."/>
        </authorList>
    </citation>
    <scope>NUCLEOTIDE SEQUENCE [LARGE SCALE GENOMIC DNA]</scope>
    <source>
        <strain evidence="3 4">KACC:17644</strain>
    </source>
</reference>
<keyword evidence="4" id="KW-1185">Reference proteome</keyword>
<dbReference type="Proteomes" id="UP001549691">
    <property type="component" value="Unassembled WGS sequence"/>
</dbReference>